<dbReference type="Pfam" id="PF07508">
    <property type="entry name" value="Recombinase"/>
    <property type="match status" value="1"/>
</dbReference>
<dbReference type="EMBL" id="CAFAAI010000143">
    <property type="protein sequence ID" value="CAB4798951.1"/>
    <property type="molecule type" value="Genomic_DNA"/>
</dbReference>
<protein>
    <submittedName>
        <fullName evidence="4">Unannotated protein</fullName>
    </submittedName>
</protein>
<evidence type="ECO:0000256" key="1">
    <source>
        <dbReference type="ARBA" id="ARBA00023125"/>
    </source>
</evidence>
<dbReference type="Gene3D" id="3.40.50.1390">
    <property type="entry name" value="Resolvase, N-terminal catalytic domain"/>
    <property type="match status" value="1"/>
</dbReference>
<dbReference type="GO" id="GO:0003677">
    <property type="term" value="F:DNA binding"/>
    <property type="evidence" value="ECO:0007669"/>
    <property type="project" value="UniProtKB-KW"/>
</dbReference>
<dbReference type="InterPro" id="IPR006119">
    <property type="entry name" value="Resolv_N"/>
</dbReference>
<organism evidence="4">
    <name type="scientific">freshwater metagenome</name>
    <dbReference type="NCBI Taxonomy" id="449393"/>
    <lineage>
        <taxon>unclassified sequences</taxon>
        <taxon>metagenomes</taxon>
        <taxon>ecological metagenomes</taxon>
    </lineage>
</organism>
<dbReference type="CDD" id="cd03768">
    <property type="entry name" value="SR_ResInv"/>
    <property type="match status" value="1"/>
</dbReference>
<evidence type="ECO:0000256" key="2">
    <source>
        <dbReference type="ARBA" id="ARBA00023172"/>
    </source>
</evidence>
<feature type="domain" description="Resolvase/invertase-type recombinase catalytic" evidence="3">
    <location>
        <begin position="1"/>
        <end position="111"/>
    </location>
</feature>
<dbReference type="PANTHER" id="PTHR30461">
    <property type="entry name" value="DNA-INVERTASE FROM LAMBDOID PROPHAGE"/>
    <property type="match status" value="1"/>
</dbReference>
<dbReference type="SUPFAM" id="SSF53041">
    <property type="entry name" value="Resolvase-like"/>
    <property type="match status" value="1"/>
</dbReference>
<dbReference type="InterPro" id="IPR011109">
    <property type="entry name" value="DNA_bind_recombinase_dom"/>
</dbReference>
<dbReference type="PROSITE" id="PS51736">
    <property type="entry name" value="RECOMBINASES_3"/>
    <property type="match status" value="1"/>
</dbReference>
<gene>
    <name evidence="4" type="ORF">UFOPK2992_00908</name>
</gene>
<sequence>MASIQKRPNGRWAVRWRDLNGEQRWRRFRSKADANTFAKLDRLSRSLLDFAGLMERSRREGWALVALDLGLDTSTPQGEMMAAILATFAQFERRLIGERTKSALAELKSQGVVLGRPAAISDDVIGRINQMRTEGVTYRAIAEQLNAKGVPGGHGGQWHAATILRALRARTEQSETLAGAV</sequence>
<dbReference type="GO" id="GO:0000150">
    <property type="term" value="F:DNA strand exchange activity"/>
    <property type="evidence" value="ECO:0007669"/>
    <property type="project" value="InterPro"/>
</dbReference>
<dbReference type="PANTHER" id="PTHR30461:SF2">
    <property type="entry name" value="SERINE RECOMBINASE PINE-RELATED"/>
    <property type="match status" value="1"/>
</dbReference>
<evidence type="ECO:0000259" key="3">
    <source>
        <dbReference type="PROSITE" id="PS51736"/>
    </source>
</evidence>
<dbReference type="Pfam" id="PF00239">
    <property type="entry name" value="Resolvase"/>
    <property type="match status" value="1"/>
</dbReference>
<dbReference type="InterPro" id="IPR050639">
    <property type="entry name" value="SSR_resolvase"/>
</dbReference>
<evidence type="ECO:0000313" key="4">
    <source>
        <dbReference type="EMBL" id="CAB4798951.1"/>
    </source>
</evidence>
<dbReference type="SMART" id="SM00857">
    <property type="entry name" value="Resolvase"/>
    <property type="match status" value="1"/>
</dbReference>
<name>A0A6J6XNV4_9ZZZZ</name>
<proteinExistence type="predicted"/>
<accession>A0A6J6XNV4</accession>
<reference evidence="4" key="1">
    <citation type="submission" date="2020-05" db="EMBL/GenBank/DDBJ databases">
        <authorList>
            <person name="Chiriac C."/>
            <person name="Salcher M."/>
            <person name="Ghai R."/>
            <person name="Kavagutti S V."/>
        </authorList>
    </citation>
    <scope>NUCLEOTIDE SEQUENCE</scope>
</reference>
<dbReference type="AlphaFoldDB" id="A0A6J6XNV4"/>
<dbReference type="InterPro" id="IPR036162">
    <property type="entry name" value="Resolvase-like_N_sf"/>
</dbReference>
<keyword evidence="2" id="KW-0233">DNA recombination</keyword>
<keyword evidence="1" id="KW-0238">DNA-binding</keyword>